<evidence type="ECO:0000313" key="2">
    <source>
        <dbReference type="EMBL" id="KAJ7762970.1"/>
    </source>
</evidence>
<keyword evidence="3" id="KW-1185">Reference proteome</keyword>
<organism evidence="2 3">
    <name type="scientific">Mycena metata</name>
    <dbReference type="NCBI Taxonomy" id="1033252"/>
    <lineage>
        <taxon>Eukaryota</taxon>
        <taxon>Fungi</taxon>
        <taxon>Dikarya</taxon>
        <taxon>Basidiomycota</taxon>
        <taxon>Agaricomycotina</taxon>
        <taxon>Agaricomycetes</taxon>
        <taxon>Agaricomycetidae</taxon>
        <taxon>Agaricales</taxon>
        <taxon>Marasmiineae</taxon>
        <taxon>Mycenaceae</taxon>
        <taxon>Mycena</taxon>
    </lineage>
</organism>
<name>A0AAD7JEG3_9AGAR</name>
<keyword evidence="1" id="KW-0732">Signal</keyword>
<dbReference type="InterPro" id="IPR032675">
    <property type="entry name" value="LRR_dom_sf"/>
</dbReference>
<gene>
    <name evidence="2" type="ORF">B0H16DRAFT_1528356</name>
</gene>
<protein>
    <submittedName>
        <fullName evidence="2">Uncharacterized protein</fullName>
    </submittedName>
</protein>
<dbReference type="SUPFAM" id="SSF52047">
    <property type="entry name" value="RNI-like"/>
    <property type="match status" value="1"/>
</dbReference>
<comment type="caution">
    <text evidence="2">The sequence shown here is derived from an EMBL/GenBank/DDBJ whole genome shotgun (WGS) entry which is preliminary data.</text>
</comment>
<feature type="chain" id="PRO_5042004243" evidence="1">
    <location>
        <begin position="24"/>
        <end position="155"/>
    </location>
</feature>
<dbReference type="Gene3D" id="3.80.10.10">
    <property type="entry name" value="Ribonuclease Inhibitor"/>
    <property type="match status" value="1"/>
</dbReference>
<dbReference type="Proteomes" id="UP001215598">
    <property type="component" value="Unassembled WGS sequence"/>
</dbReference>
<sequence length="155" mass="17414">METVLSVCTNLQILVILLGYMLSESIDYQAMSRCMAPLPLTQLSTHLLDKMFTTLSPSHVLFTRLTHLELGAWPDGTALAHVPSMCESIALIPQLTHLSFLDNILIPMCPRILETCPSLRVLISSGILTIAMNDPDTTRTMLIWRVCRTTNVFWR</sequence>
<dbReference type="EMBL" id="JARKIB010000031">
    <property type="protein sequence ID" value="KAJ7762970.1"/>
    <property type="molecule type" value="Genomic_DNA"/>
</dbReference>
<accession>A0AAD7JEG3</accession>
<evidence type="ECO:0000256" key="1">
    <source>
        <dbReference type="SAM" id="SignalP"/>
    </source>
</evidence>
<reference evidence="2" key="1">
    <citation type="submission" date="2023-03" db="EMBL/GenBank/DDBJ databases">
        <title>Massive genome expansion in bonnet fungi (Mycena s.s.) driven by repeated elements and novel gene families across ecological guilds.</title>
        <authorList>
            <consortium name="Lawrence Berkeley National Laboratory"/>
            <person name="Harder C.B."/>
            <person name="Miyauchi S."/>
            <person name="Viragh M."/>
            <person name="Kuo A."/>
            <person name="Thoen E."/>
            <person name="Andreopoulos B."/>
            <person name="Lu D."/>
            <person name="Skrede I."/>
            <person name="Drula E."/>
            <person name="Henrissat B."/>
            <person name="Morin E."/>
            <person name="Kohler A."/>
            <person name="Barry K."/>
            <person name="LaButti K."/>
            <person name="Morin E."/>
            <person name="Salamov A."/>
            <person name="Lipzen A."/>
            <person name="Mereny Z."/>
            <person name="Hegedus B."/>
            <person name="Baldrian P."/>
            <person name="Stursova M."/>
            <person name="Weitz H."/>
            <person name="Taylor A."/>
            <person name="Grigoriev I.V."/>
            <person name="Nagy L.G."/>
            <person name="Martin F."/>
            <person name="Kauserud H."/>
        </authorList>
    </citation>
    <scope>NUCLEOTIDE SEQUENCE</scope>
    <source>
        <strain evidence="2">CBHHK182m</strain>
    </source>
</reference>
<proteinExistence type="predicted"/>
<dbReference type="AlphaFoldDB" id="A0AAD7JEG3"/>
<feature type="signal peptide" evidence="1">
    <location>
        <begin position="1"/>
        <end position="23"/>
    </location>
</feature>
<evidence type="ECO:0000313" key="3">
    <source>
        <dbReference type="Proteomes" id="UP001215598"/>
    </source>
</evidence>